<dbReference type="InterPro" id="IPR005195">
    <property type="entry name" value="Glyco_hydro_65_M"/>
</dbReference>
<feature type="domain" description="Glycoside hydrolase family 65 C-terminal" evidence="6">
    <location>
        <begin position="729"/>
        <end position="772"/>
    </location>
</feature>
<dbReference type="SUPFAM" id="SSF48208">
    <property type="entry name" value="Six-hairpin glycosidases"/>
    <property type="match status" value="1"/>
</dbReference>
<evidence type="ECO:0000256" key="3">
    <source>
        <dbReference type="ARBA" id="ARBA00012757"/>
    </source>
</evidence>
<dbReference type="RefSeq" id="XP_035341420.1">
    <property type="nucleotide sequence ID" value="XM_035485527.1"/>
</dbReference>
<dbReference type="GO" id="GO:0005993">
    <property type="term" value="P:trehalose catabolic process"/>
    <property type="evidence" value="ECO:0007669"/>
    <property type="project" value="TreeGrafter"/>
</dbReference>
<dbReference type="Proteomes" id="UP000509510">
    <property type="component" value="Chromosome I"/>
</dbReference>
<dbReference type="Gene3D" id="2.70.98.40">
    <property type="entry name" value="Glycoside hydrolase, family 65, N-terminal domain"/>
    <property type="match status" value="1"/>
</dbReference>
<evidence type="ECO:0000313" key="9">
    <source>
        <dbReference type="Proteomes" id="UP000509510"/>
    </source>
</evidence>
<dbReference type="GO" id="GO:0009277">
    <property type="term" value="C:fungal-type cell wall"/>
    <property type="evidence" value="ECO:0007669"/>
    <property type="project" value="TreeGrafter"/>
</dbReference>
<dbReference type="AlphaFoldDB" id="A0A7H8QP52"/>
<protein>
    <recommendedName>
        <fullName evidence="3">alpha,alpha-trehalase</fullName>
        <ecNumber evidence="3">3.2.1.28</ecNumber>
    </recommendedName>
</protein>
<evidence type="ECO:0000259" key="5">
    <source>
        <dbReference type="Pfam" id="PF03632"/>
    </source>
</evidence>
<dbReference type="PANTHER" id="PTHR11051:SF8">
    <property type="entry name" value="PROTEIN-GLUCOSYLGALACTOSYLHYDROXYLYSINE GLUCOSIDASE"/>
    <property type="match status" value="1"/>
</dbReference>
<dbReference type="InterPro" id="IPR012341">
    <property type="entry name" value="6hp_glycosidase-like_sf"/>
</dbReference>
<feature type="chain" id="PRO_5028817624" description="alpha,alpha-trehalase" evidence="4">
    <location>
        <begin position="24"/>
        <end position="986"/>
    </location>
</feature>
<dbReference type="KEGG" id="trg:TRUGW13939_02333"/>
<dbReference type="EC" id="3.2.1.28" evidence="3"/>
<comment type="catalytic activity">
    <reaction evidence="1">
        <text>alpha,alpha-trehalose + H2O = alpha-D-glucose + beta-D-glucose</text>
        <dbReference type="Rhea" id="RHEA:32675"/>
        <dbReference type="ChEBI" id="CHEBI:15377"/>
        <dbReference type="ChEBI" id="CHEBI:15903"/>
        <dbReference type="ChEBI" id="CHEBI:16551"/>
        <dbReference type="ChEBI" id="CHEBI:17925"/>
        <dbReference type="EC" id="3.2.1.28"/>
    </reaction>
</comment>
<feature type="signal peptide" evidence="4">
    <location>
        <begin position="1"/>
        <end position="23"/>
    </location>
</feature>
<gene>
    <name evidence="8" type="ORF">TRUGW13939_02333</name>
</gene>
<keyword evidence="9" id="KW-1185">Reference proteome</keyword>
<feature type="domain" description="Glycoside hydrolase family 65 central catalytic" evidence="5">
    <location>
        <begin position="391"/>
        <end position="574"/>
    </location>
</feature>
<evidence type="ECO:0000313" key="8">
    <source>
        <dbReference type="EMBL" id="QKX55241.1"/>
    </source>
</evidence>
<dbReference type="OrthoDB" id="200349at2759"/>
<dbReference type="InterPro" id="IPR005194">
    <property type="entry name" value="Glyco_hydro_65_C"/>
</dbReference>
<dbReference type="Pfam" id="PF03636">
    <property type="entry name" value="Glyco_hydro_65N"/>
    <property type="match status" value="1"/>
</dbReference>
<dbReference type="PANTHER" id="PTHR11051">
    <property type="entry name" value="GLYCOSYL HYDROLASE-RELATED"/>
    <property type="match status" value="1"/>
</dbReference>
<dbReference type="GeneID" id="55989842"/>
<dbReference type="GO" id="GO:0004555">
    <property type="term" value="F:alpha,alpha-trehalase activity"/>
    <property type="evidence" value="ECO:0007669"/>
    <property type="project" value="UniProtKB-EC"/>
</dbReference>
<dbReference type="Gene3D" id="1.50.10.10">
    <property type="match status" value="1"/>
</dbReference>
<evidence type="ECO:0000256" key="2">
    <source>
        <dbReference type="ARBA" id="ARBA00006768"/>
    </source>
</evidence>
<evidence type="ECO:0000259" key="6">
    <source>
        <dbReference type="Pfam" id="PF03633"/>
    </source>
</evidence>
<evidence type="ECO:0000256" key="1">
    <source>
        <dbReference type="ARBA" id="ARBA00001576"/>
    </source>
</evidence>
<proteinExistence type="inferred from homology"/>
<sequence length="986" mass="107364">MRLANQALLSFVVGLFLVSSAGATDVYQTRFEGVTWDNDAWKIESSNLDQGHYQARMSLANGYIGINVAALGPFFEYDQPVNDDNINGYPVYDRRQTFATVSGFWAEKDASYISGIPHWSAISLSSGGEVLNAFTPAAEISNFTTRMDMRRGLLDWAYQWKPTRSNVSFDITYQMFLHKLNVNQALVQMNVTPSAAVSVNIYDILDGDCAVRSTFADKGVDDGIMYSAVKPNGIDDVTAYIYSQLEATAGGSLPSPNVVNSSAWLGYNESSIARTYSFNLEPEKKLTLTKYVGIASADGFSDPQAAARNAVISAASTGYDASLKSHQEEWATIFFDDLVDDYKTDNGVLPDDPYIQELAVLSVVNPFLLLQNTISQNALALVPDASIGNNSIPVSGLGSDSYAGWIFWDADLFMHGGLVATFPEAAKSIPLYRARNLAQARLNVADKSSSTQGSKSFSNLSAVYPWTSSRYGNCQSNCFDYEYHISGDIVISAMTQFVADGDMGTFENDYFPVLDSVAAFYADLLTPTNGKYDLTSMTDPDEYANSKDNGGFTMPLIASTLNWANQFREQLGMEPNAQWATEADLVDIPTLNGISLEYSGMSGDIVIKQADVILKIYPLLWNINYTTTDAVNDFTYYSQKQNLQGPAMTFAPFSIVASQIQDQGCAGYTYQNYGSNPYLRGPFFQMSEQMSDNYQENSGYHPAFPFLTGHGADYQVVLFGYLGLQYIPDGKLHINPVLPPQISQLRYRRFYWQGWPLAASANVTHTTLTRLSEPLPNANQEFTNSPIPVIVGSSTGSQDTYSIPAGGTILVPNRLAYSNPTVADNVLQCAVVKKSSADYNLGQFPMGAVDGYNITQWQPASAGVISSLTVEVPAEHVNKKLEKIAFNWQASPPVQFTVTGSSSIDGGNDAVVIADTIAVDISQPYDASSLADVAISSGNQTVFTPSQDFTIPRYVTLSISGNQASADSMSNSTEGATVAEWAMIAT</sequence>
<organism evidence="8 9">
    <name type="scientific">Talaromyces rugulosus</name>
    <name type="common">Penicillium rugulosum</name>
    <dbReference type="NCBI Taxonomy" id="121627"/>
    <lineage>
        <taxon>Eukaryota</taxon>
        <taxon>Fungi</taxon>
        <taxon>Dikarya</taxon>
        <taxon>Ascomycota</taxon>
        <taxon>Pezizomycotina</taxon>
        <taxon>Eurotiomycetes</taxon>
        <taxon>Eurotiomycetidae</taxon>
        <taxon>Eurotiales</taxon>
        <taxon>Trichocomaceae</taxon>
        <taxon>Talaromyces</taxon>
        <taxon>Talaromyces sect. Islandici</taxon>
    </lineage>
</organism>
<evidence type="ECO:0000259" key="7">
    <source>
        <dbReference type="Pfam" id="PF03636"/>
    </source>
</evidence>
<accession>A0A7H8QP52</accession>
<dbReference type="InterPro" id="IPR008928">
    <property type="entry name" value="6-hairpin_glycosidase_sf"/>
</dbReference>
<feature type="domain" description="Glycoside hydrolase family 65 N-terminal" evidence="7">
    <location>
        <begin position="49"/>
        <end position="297"/>
    </location>
</feature>
<dbReference type="Pfam" id="PF03633">
    <property type="entry name" value="Glyco_hydro_65C"/>
    <property type="match status" value="1"/>
</dbReference>
<keyword evidence="4" id="KW-0732">Signal</keyword>
<dbReference type="Pfam" id="PF03632">
    <property type="entry name" value="Glyco_hydro_65m"/>
    <property type="match status" value="1"/>
</dbReference>
<reference evidence="9" key="1">
    <citation type="submission" date="2020-06" db="EMBL/GenBank/DDBJ databases">
        <title>A chromosome-scale genome assembly of Talaromyces rugulosus W13939.</title>
        <authorList>
            <person name="Wang B."/>
            <person name="Guo L."/>
            <person name="Ye K."/>
            <person name="Wang L."/>
        </authorList>
    </citation>
    <scope>NUCLEOTIDE SEQUENCE [LARGE SCALE GENOMIC DNA]</scope>
    <source>
        <strain evidence="9">W13939</strain>
    </source>
</reference>
<dbReference type="GO" id="GO:0030246">
    <property type="term" value="F:carbohydrate binding"/>
    <property type="evidence" value="ECO:0007669"/>
    <property type="project" value="InterPro"/>
</dbReference>
<evidence type="ECO:0000256" key="4">
    <source>
        <dbReference type="SAM" id="SignalP"/>
    </source>
</evidence>
<dbReference type="SUPFAM" id="SSF74650">
    <property type="entry name" value="Galactose mutarotase-like"/>
    <property type="match status" value="1"/>
</dbReference>
<dbReference type="InterPro" id="IPR011013">
    <property type="entry name" value="Gal_mutarotase_sf_dom"/>
</dbReference>
<dbReference type="EMBL" id="CP055898">
    <property type="protein sequence ID" value="QKX55241.1"/>
    <property type="molecule type" value="Genomic_DNA"/>
</dbReference>
<name>A0A7H8QP52_TALRU</name>
<comment type="similarity">
    <text evidence="2">Belongs to the glycosyl hydrolase 65 family.</text>
</comment>
<dbReference type="Gene3D" id="2.60.420.10">
    <property type="entry name" value="Maltose phosphorylase, domain 3"/>
    <property type="match status" value="1"/>
</dbReference>
<dbReference type="InterPro" id="IPR037018">
    <property type="entry name" value="GH65_N"/>
</dbReference>
<dbReference type="InterPro" id="IPR005196">
    <property type="entry name" value="Glyco_hydro_65_N"/>
</dbReference>